<keyword evidence="1" id="KW-0812">Transmembrane</keyword>
<keyword evidence="1" id="KW-0472">Membrane</keyword>
<proteinExistence type="predicted"/>
<name>A0A382VY73_9ZZZZ</name>
<sequence>MIYFAYWSFTRWIEFNDNAFIFYFVLSILSFLSLLFYSRKFIRKYRSITG</sequence>
<feature type="transmembrane region" description="Helical" evidence="1">
    <location>
        <begin position="20"/>
        <end position="37"/>
    </location>
</feature>
<organism evidence="2">
    <name type="scientific">marine metagenome</name>
    <dbReference type="NCBI Taxonomy" id="408172"/>
    <lineage>
        <taxon>unclassified sequences</taxon>
        <taxon>metagenomes</taxon>
        <taxon>ecological metagenomes</taxon>
    </lineage>
</organism>
<gene>
    <name evidence="2" type="ORF">METZ01_LOCUS403682</name>
</gene>
<evidence type="ECO:0000313" key="2">
    <source>
        <dbReference type="EMBL" id="SVD50828.1"/>
    </source>
</evidence>
<reference evidence="2" key="1">
    <citation type="submission" date="2018-05" db="EMBL/GenBank/DDBJ databases">
        <authorList>
            <person name="Lanie J.A."/>
            <person name="Ng W.-L."/>
            <person name="Kazmierczak K.M."/>
            <person name="Andrzejewski T.M."/>
            <person name="Davidsen T.M."/>
            <person name="Wayne K.J."/>
            <person name="Tettelin H."/>
            <person name="Glass J.I."/>
            <person name="Rusch D."/>
            <person name="Podicherti R."/>
            <person name="Tsui H.-C.T."/>
            <person name="Winkler M.E."/>
        </authorList>
    </citation>
    <scope>NUCLEOTIDE SEQUENCE</scope>
</reference>
<protein>
    <submittedName>
        <fullName evidence="2">Uncharacterized protein</fullName>
    </submittedName>
</protein>
<feature type="non-terminal residue" evidence="2">
    <location>
        <position position="50"/>
    </location>
</feature>
<dbReference type="AlphaFoldDB" id="A0A382VY73"/>
<evidence type="ECO:0000256" key="1">
    <source>
        <dbReference type="SAM" id="Phobius"/>
    </source>
</evidence>
<keyword evidence="1" id="KW-1133">Transmembrane helix</keyword>
<accession>A0A382VY73</accession>
<dbReference type="EMBL" id="UINC01155142">
    <property type="protein sequence ID" value="SVD50828.1"/>
    <property type="molecule type" value="Genomic_DNA"/>
</dbReference>